<feature type="region of interest" description="Disordered" evidence="1">
    <location>
        <begin position="172"/>
        <end position="203"/>
    </location>
</feature>
<dbReference type="EMBL" id="KZ857385">
    <property type="protein sequence ID" value="RDX54191.1"/>
    <property type="molecule type" value="Genomic_DNA"/>
</dbReference>
<sequence length="203" mass="22440">MRMLPRVCVASATASYCRPGWSRGPASAHRVRGRNPNAIPLTGVVASVRPCGVRRSAEELILRQQGVLIDKARLVTDALWSVRTAHRGHGTGEAEYRACLWNFSRHAGALAELGLSCACSFCCLWLLTSGCLIDRLRHLSMRTVHHGLQLMCTKRSRRQNSGKTPHLISEQALSTRSACPSRTLAPQPRRRPGEAWRSPRNGQ</sequence>
<dbReference type="Proteomes" id="UP000256964">
    <property type="component" value="Unassembled WGS sequence"/>
</dbReference>
<keyword evidence="3" id="KW-1185">Reference proteome</keyword>
<proteinExistence type="predicted"/>
<gene>
    <name evidence="2" type="ORF">OH76DRAFT_1070327</name>
</gene>
<accession>A0A371DNT9</accession>
<evidence type="ECO:0000313" key="3">
    <source>
        <dbReference type="Proteomes" id="UP000256964"/>
    </source>
</evidence>
<name>A0A371DNT9_9APHY</name>
<protein>
    <submittedName>
        <fullName evidence="2">Uncharacterized protein</fullName>
    </submittedName>
</protein>
<dbReference type="AlphaFoldDB" id="A0A371DNT9"/>
<evidence type="ECO:0000256" key="1">
    <source>
        <dbReference type="SAM" id="MobiDB-lite"/>
    </source>
</evidence>
<evidence type="ECO:0000313" key="2">
    <source>
        <dbReference type="EMBL" id="RDX54191.1"/>
    </source>
</evidence>
<organism evidence="2 3">
    <name type="scientific">Lentinus brumalis</name>
    <dbReference type="NCBI Taxonomy" id="2498619"/>
    <lineage>
        <taxon>Eukaryota</taxon>
        <taxon>Fungi</taxon>
        <taxon>Dikarya</taxon>
        <taxon>Basidiomycota</taxon>
        <taxon>Agaricomycotina</taxon>
        <taxon>Agaricomycetes</taxon>
        <taxon>Polyporales</taxon>
        <taxon>Polyporaceae</taxon>
        <taxon>Lentinus</taxon>
    </lineage>
</organism>
<reference evidence="2 3" key="1">
    <citation type="journal article" date="2018" name="Biotechnol. Biofuels">
        <title>Integrative visual omics of the white-rot fungus Polyporus brumalis exposes the biotechnological potential of its oxidative enzymes for delignifying raw plant biomass.</title>
        <authorList>
            <person name="Miyauchi S."/>
            <person name="Rancon A."/>
            <person name="Drula E."/>
            <person name="Hage H."/>
            <person name="Chaduli D."/>
            <person name="Favel A."/>
            <person name="Grisel S."/>
            <person name="Henrissat B."/>
            <person name="Herpoel-Gimbert I."/>
            <person name="Ruiz-Duenas F.J."/>
            <person name="Chevret D."/>
            <person name="Hainaut M."/>
            <person name="Lin J."/>
            <person name="Wang M."/>
            <person name="Pangilinan J."/>
            <person name="Lipzen A."/>
            <person name="Lesage-Meessen L."/>
            <person name="Navarro D."/>
            <person name="Riley R."/>
            <person name="Grigoriev I.V."/>
            <person name="Zhou S."/>
            <person name="Raouche S."/>
            <person name="Rosso M.N."/>
        </authorList>
    </citation>
    <scope>NUCLEOTIDE SEQUENCE [LARGE SCALE GENOMIC DNA]</scope>
    <source>
        <strain evidence="2 3">BRFM 1820</strain>
    </source>
</reference>